<dbReference type="GO" id="GO:0046872">
    <property type="term" value="F:metal ion binding"/>
    <property type="evidence" value="ECO:0007669"/>
    <property type="project" value="UniProtKB-KW"/>
</dbReference>
<dbReference type="EMBL" id="SJPP01000001">
    <property type="protein sequence ID" value="TWU13260.1"/>
    <property type="molecule type" value="Genomic_DNA"/>
</dbReference>
<sequence length="232" mass="26022">MINIRKADERGFADHGWLKARHTFSFAGYRDSQQMGFRALRVMNEDRVQPGRGFGTHPHQDMEIVTYVLEGAIEHKDNMGNGEVLWPGEFQHMSAGTGITHSEFNPSSDEPLHLYQIWLKPREKGIQPSYDQKRFDDAGMTNRLRLVAAPDGADGSLVIQQDTQIFLSKLGQSQRVTHNIAPQRHAWLQVLRGSVTLNGLDLQTGDGAAVSEEQQLEIVAATDAEIMLFDLN</sequence>
<dbReference type="OrthoDB" id="321327at2"/>
<evidence type="ECO:0000256" key="1">
    <source>
        <dbReference type="ARBA" id="ARBA00008416"/>
    </source>
</evidence>
<dbReference type="Proteomes" id="UP000320735">
    <property type="component" value="Unassembled WGS sequence"/>
</dbReference>
<reference evidence="6 7" key="1">
    <citation type="submission" date="2019-02" db="EMBL/GenBank/DDBJ databases">
        <title>Deep-cultivation of Planctomycetes and their phenomic and genomic characterization uncovers novel biology.</title>
        <authorList>
            <person name="Wiegand S."/>
            <person name="Jogler M."/>
            <person name="Boedeker C."/>
            <person name="Pinto D."/>
            <person name="Vollmers J."/>
            <person name="Rivas-Marin E."/>
            <person name="Kohn T."/>
            <person name="Peeters S.H."/>
            <person name="Heuer A."/>
            <person name="Rast P."/>
            <person name="Oberbeckmann S."/>
            <person name="Bunk B."/>
            <person name="Jeske O."/>
            <person name="Meyerdierks A."/>
            <person name="Storesund J.E."/>
            <person name="Kallscheuer N."/>
            <person name="Luecker S."/>
            <person name="Lage O.M."/>
            <person name="Pohl T."/>
            <person name="Merkel B.J."/>
            <person name="Hornburger P."/>
            <person name="Mueller R.-W."/>
            <person name="Bruemmer F."/>
            <person name="Labrenz M."/>
            <person name="Spormann A.M."/>
            <person name="Op Den Camp H."/>
            <person name="Overmann J."/>
            <person name="Amann R."/>
            <person name="Jetten M.S.M."/>
            <person name="Mascher T."/>
            <person name="Medema M.H."/>
            <person name="Devos D.P."/>
            <person name="Kaster A.-K."/>
            <person name="Ovreas L."/>
            <person name="Rohde M."/>
            <person name="Galperin M.Y."/>
            <person name="Jogler C."/>
        </authorList>
    </citation>
    <scope>NUCLEOTIDE SEQUENCE [LARGE SCALE GENOMIC DNA]</scope>
    <source>
        <strain evidence="6 7">CA54</strain>
    </source>
</reference>
<keyword evidence="2" id="KW-0479">Metal-binding</keyword>
<evidence type="ECO:0000313" key="7">
    <source>
        <dbReference type="Proteomes" id="UP000320735"/>
    </source>
</evidence>
<evidence type="ECO:0000259" key="4">
    <source>
        <dbReference type="Pfam" id="PF02678"/>
    </source>
</evidence>
<dbReference type="PANTHER" id="PTHR43212">
    <property type="entry name" value="QUERCETIN 2,3-DIOXYGENASE"/>
    <property type="match status" value="1"/>
</dbReference>
<organism evidence="6 7">
    <name type="scientific">Symmachiella macrocystis</name>
    <dbReference type="NCBI Taxonomy" id="2527985"/>
    <lineage>
        <taxon>Bacteria</taxon>
        <taxon>Pseudomonadati</taxon>
        <taxon>Planctomycetota</taxon>
        <taxon>Planctomycetia</taxon>
        <taxon>Planctomycetales</taxon>
        <taxon>Planctomycetaceae</taxon>
        <taxon>Symmachiella</taxon>
    </lineage>
</organism>
<dbReference type="InterPro" id="IPR041602">
    <property type="entry name" value="Quercetinase_C"/>
</dbReference>
<dbReference type="AlphaFoldDB" id="A0A5C6BM94"/>
<keyword evidence="2" id="KW-0408">Iron</keyword>
<keyword evidence="6" id="KW-0223">Dioxygenase</keyword>
<dbReference type="GO" id="GO:0008127">
    <property type="term" value="F:quercetin 2,3-dioxygenase activity"/>
    <property type="evidence" value="ECO:0007669"/>
    <property type="project" value="UniProtKB-EC"/>
</dbReference>
<dbReference type="EC" id="1.13.11.24" evidence="6"/>
<feature type="domain" description="Quercetin 2,3-dioxygenase C-terminal cupin" evidence="5">
    <location>
        <begin position="146"/>
        <end position="231"/>
    </location>
</feature>
<feature type="domain" description="Pirin N-terminal" evidence="4">
    <location>
        <begin position="10"/>
        <end position="119"/>
    </location>
</feature>
<dbReference type="InterPro" id="IPR003829">
    <property type="entry name" value="Pirin_N_dom"/>
</dbReference>
<name>A0A5C6BM94_9PLAN</name>
<keyword evidence="6" id="KW-0560">Oxidoreductase</keyword>
<dbReference type="InterPro" id="IPR014710">
    <property type="entry name" value="RmlC-like_jellyroll"/>
</dbReference>
<dbReference type="CDD" id="cd20311">
    <property type="entry name" value="cupin_Yhhw_C"/>
    <property type="match status" value="1"/>
</dbReference>
<proteinExistence type="inferred from homology"/>
<evidence type="ECO:0000256" key="3">
    <source>
        <dbReference type="RuleBase" id="RU003457"/>
    </source>
</evidence>
<dbReference type="PANTHER" id="PTHR43212:SF3">
    <property type="entry name" value="QUERCETIN 2,3-DIOXYGENASE"/>
    <property type="match status" value="1"/>
</dbReference>
<feature type="binding site" evidence="2">
    <location>
        <position position="101"/>
    </location>
    <ligand>
        <name>Fe cation</name>
        <dbReference type="ChEBI" id="CHEBI:24875"/>
    </ligand>
</feature>
<dbReference type="CDD" id="cd02910">
    <property type="entry name" value="cupin_Yhhw_N"/>
    <property type="match status" value="1"/>
</dbReference>
<evidence type="ECO:0000256" key="2">
    <source>
        <dbReference type="PIRSR" id="PIRSR006232-1"/>
    </source>
</evidence>
<dbReference type="Pfam" id="PF17954">
    <property type="entry name" value="Pirin_C_2"/>
    <property type="match status" value="1"/>
</dbReference>
<dbReference type="RefSeq" id="WP_146370611.1">
    <property type="nucleotide sequence ID" value="NZ_SJPP01000001.1"/>
</dbReference>
<dbReference type="Gene3D" id="2.60.120.10">
    <property type="entry name" value="Jelly Rolls"/>
    <property type="match status" value="2"/>
</dbReference>
<protein>
    <submittedName>
        <fullName evidence="6">Quercetin 2,3-dioxygenase</fullName>
        <ecNumber evidence="6">1.13.11.24</ecNumber>
    </submittedName>
</protein>
<dbReference type="SUPFAM" id="SSF51182">
    <property type="entry name" value="RmlC-like cupins"/>
    <property type="match status" value="1"/>
</dbReference>
<gene>
    <name evidence="6" type="primary">yhhW</name>
    <name evidence="6" type="ORF">CA54_20930</name>
</gene>
<feature type="binding site" evidence="2">
    <location>
        <position position="103"/>
    </location>
    <ligand>
        <name>Fe cation</name>
        <dbReference type="ChEBI" id="CHEBI:24875"/>
    </ligand>
</feature>
<dbReference type="PIRSF" id="PIRSF006232">
    <property type="entry name" value="Pirin"/>
    <property type="match status" value="1"/>
</dbReference>
<keyword evidence="7" id="KW-1185">Reference proteome</keyword>
<comment type="cofactor">
    <cofactor evidence="2">
        <name>Fe cation</name>
        <dbReference type="ChEBI" id="CHEBI:24875"/>
    </cofactor>
    <text evidence="2">Binds 1 Fe cation per subunit.</text>
</comment>
<evidence type="ECO:0000313" key="6">
    <source>
        <dbReference type="EMBL" id="TWU13260.1"/>
    </source>
</evidence>
<dbReference type="InterPro" id="IPR011051">
    <property type="entry name" value="RmlC_Cupin_sf"/>
</dbReference>
<dbReference type="Pfam" id="PF02678">
    <property type="entry name" value="Pirin"/>
    <property type="match status" value="1"/>
</dbReference>
<dbReference type="InterPro" id="IPR012093">
    <property type="entry name" value="Pirin"/>
</dbReference>
<feature type="binding site" evidence="2">
    <location>
        <position position="57"/>
    </location>
    <ligand>
        <name>Fe cation</name>
        <dbReference type="ChEBI" id="CHEBI:24875"/>
    </ligand>
</feature>
<evidence type="ECO:0000259" key="5">
    <source>
        <dbReference type="Pfam" id="PF17954"/>
    </source>
</evidence>
<comment type="caution">
    <text evidence="6">The sequence shown here is derived from an EMBL/GenBank/DDBJ whole genome shotgun (WGS) entry which is preliminary data.</text>
</comment>
<accession>A0A5C6BM94</accession>
<comment type="similarity">
    <text evidence="1 3">Belongs to the pirin family.</text>
</comment>
<feature type="binding site" evidence="2">
    <location>
        <position position="59"/>
    </location>
    <ligand>
        <name>Fe cation</name>
        <dbReference type="ChEBI" id="CHEBI:24875"/>
    </ligand>
</feature>